<evidence type="ECO:0000313" key="2">
    <source>
        <dbReference type="EMBL" id="OQP49611.1"/>
    </source>
</evidence>
<dbReference type="Proteomes" id="UP000192277">
    <property type="component" value="Unassembled WGS sequence"/>
</dbReference>
<dbReference type="CDD" id="cd00408">
    <property type="entry name" value="DHDPS-like"/>
    <property type="match status" value="1"/>
</dbReference>
<dbReference type="PANTHER" id="PTHR12128">
    <property type="entry name" value="DIHYDRODIPICOLINATE SYNTHASE"/>
    <property type="match status" value="1"/>
</dbReference>
<dbReference type="Pfam" id="PF00701">
    <property type="entry name" value="DHDPS"/>
    <property type="match status" value="1"/>
</dbReference>
<comment type="caution">
    <text evidence="2">The sequence shown here is derived from an EMBL/GenBank/DDBJ whole genome shotgun (WGS) entry which is preliminary data.</text>
</comment>
<dbReference type="SMART" id="SM01130">
    <property type="entry name" value="DHDPS"/>
    <property type="match status" value="1"/>
</dbReference>
<sequence>MQLNSSIKKILSTGAFIPAHPLALTKDLKLDTARQKGLTNYYLNAGVDGVAVAVHTTQFEIREKQHALLEPVLALAAETIDKAGKKQDAFIKVAGICGPTAQAVKEAELAVKYGYQLGLVSNGGLNNWTNEQLLERIKAIAEVIPVFGFYLQPAVGGRLLDLDFWRAFAEIPNVEAIKVASFNRYQTLDVVKAVCESSRAQQIDLYTGNDDNIITDLLTTYKIPVGSTIVEKRFVGGLLGHWSVWTAPAVRYFRDILAYHQNNSGSLEQLLALNVNVTDLNQALFDPEHGFKGSIAGIHEVLRREGLMDGLWCLNPNEVLSAGQAEALSRVIKSYPALTSLS</sequence>
<proteinExistence type="predicted"/>
<name>A0ABX3P222_9BACT</name>
<accession>A0ABX3P222</accession>
<dbReference type="Gene3D" id="3.20.20.70">
    <property type="entry name" value="Aldolase class I"/>
    <property type="match status" value="1"/>
</dbReference>
<dbReference type="RefSeq" id="WP_014219993.1">
    <property type="nucleotide sequence ID" value="NZ_LWBO01000010.1"/>
</dbReference>
<dbReference type="PANTHER" id="PTHR12128:SF51">
    <property type="entry name" value="BLL4205 PROTEIN"/>
    <property type="match status" value="1"/>
</dbReference>
<dbReference type="InterPro" id="IPR013785">
    <property type="entry name" value="Aldolase_TIM"/>
</dbReference>
<keyword evidence="3" id="KW-1185">Reference proteome</keyword>
<keyword evidence="1" id="KW-0456">Lyase</keyword>
<dbReference type="EMBL" id="LWBO01000010">
    <property type="protein sequence ID" value="OQP49611.1"/>
    <property type="molecule type" value="Genomic_DNA"/>
</dbReference>
<evidence type="ECO:0000313" key="3">
    <source>
        <dbReference type="Proteomes" id="UP000192277"/>
    </source>
</evidence>
<dbReference type="InterPro" id="IPR002220">
    <property type="entry name" value="DapA-like"/>
</dbReference>
<evidence type="ECO:0000256" key="1">
    <source>
        <dbReference type="ARBA" id="ARBA00023239"/>
    </source>
</evidence>
<protein>
    <submittedName>
        <fullName evidence="2">Dihydrodipicolinate synthase family protein</fullName>
    </submittedName>
</protein>
<dbReference type="SUPFAM" id="SSF51569">
    <property type="entry name" value="Aldolase"/>
    <property type="match status" value="1"/>
</dbReference>
<reference evidence="2 3" key="1">
    <citation type="submission" date="2016-04" db="EMBL/GenBank/DDBJ databases">
        <authorList>
            <person name="Chen L."/>
            <person name="Zhuang W."/>
            <person name="Wang G."/>
        </authorList>
    </citation>
    <scope>NUCLEOTIDE SEQUENCE [LARGE SCALE GENOMIC DNA]</scope>
    <source>
        <strain evidence="3">GR20</strain>
    </source>
</reference>
<organism evidence="2 3">
    <name type="scientific">Niastella koreensis</name>
    <dbReference type="NCBI Taxonomy" id="354356"/>
    <lineage>
        <taxon>Bacteria</taxon>
        <taxon>Pseudomonadati</taxon>
        <taxon>Bacteroidota</taxon>
        <taxon>Chitinophagia</taxon>
        <taxon>Chitinophagales</taxon>
        <taxon>Chitinophagaceae</taxon>
        <taxon>Niastella</taxon>
    </lineage>
</organism>
<gene>
    <name evidence="2" type="ORF">A4D02_28895</name>
</gene>